<evidence type="ECO:0000313" key="6">
    <source>
        <dbReference type="Proteomes" id="UP000052982"/>
    </source>
</evidence>
<evidence type="ECO:0000313" key="5">
    <source>
        <dbReference type="EMBL" id="KUN84266.1"/>
    </source>
</evidence>
<dbReference type="GO" id="GO:0019569">
    <property type="term" value="P:L-arabinose catabolic process to D-xylulose 5-phosphate"/>
    <property type="evidence" value="ECO:0007669"/>
    <property type="project" value="TreeGrafter"/>
</dbReference>
<gene>
    <name evidence="5" type="ORF">AQJ64_16030</name>
</gene>
<dbReference type="SUPFAM" id="SSF53743">
    <property type="entry name" value="FucI/AraA N-terminal and middle domains"/>
    <property type="match status" value="1"/>
</dbReference>
<organism evidence="5 6">
    <name type="scientific">Streptomyces griseoruber</name>
    <dbReference type="NCBI Taxonomy" id="1943"/>
    <lineage>
        <taxon>Bacteria</taxon>
        <taxon>Bacillati</taxon>
        <taxon>Actinomycetota</taxon>
        <taxon>Actinomycetes</taxon>
        <taxon>Kitasatosporales</taxon>
        <taxon>Streptomycetaceae</taxon>
        <taxon>Streptomyces</taxon>
    </lineage>
</organism>
<evidence type="ECO:0000259" key="4">
    <source>
        <dbReference type="Pfam" id="PF02610"/>
    </source>
</evidence>
<dbReference type="InterPro" id="IPR009015">
    <property type="entry name" value="Fucose_isomerase_N/cen_sf"/>
</dbReference>
<feature type="region of interest" description="Disordered" evidence="3">
    <location>
        <begin position="97"/>
        <end position="119"/>
    </location>
</feature>
<dbReference type="Gene3D" id="3.40.50.10940">
    <property type="match status" value="2"/>
</dbReference>
<dbReference type="InterPro" id="IPR038583">
    <property type="entry name" value="AraA_N_sf"/>
</dbReference>
<dbReference type="InterPro" id="IPR055389">
    <property type="entry name" value="AraA_N"/>
</dbReference>
<accession>A0A117RD61</accession>
<dbReference type="Proteomes" id="UP000052982">
    <property type="component" value="Unassembled WGS sequence"/>
</dbReference>
<proteinExistence type="predicted"/>
<evidence type="ECO:0000256" key="3">
    <source>
        <dbReference type="SAM" id="MobiDB-lite"/>
    </source>
</evidence>
<keyword evidence="2" id="KW-0119">Carbohydrate metabolism</keyword>
<feature type="domain" description="L-arabinose isomerase N-terminal" evidence="4">
    <location>
        <begin position="31"/>
        <end position="90"/>
    </location>
</feature>
<evidence type="ECO:0000256" key="1">
    <source>
        <dbReference type="ARBA" id="ARBA00023235"/>
    </source>
</evidence>
<dbReference type="Pfam" id="PF02610">
    <property type="entry name" value="AraA_N"/>
    <property type="match status" value="1"/>
</dbReference>
<dbReference type="STRING" id="1943.AQJ64_16030"/>
<keyword evidence="1" id="KW-0413">Isomerase</keyword>
<dbReference type="GO" id="GO:0005829">
    <property type="term" value="C:cytosol"/>
    <property type="evidence" value="ECO:0007669"/>
    <property type="project" value="TreeGrafter"/>
</dbReference>
<sequence>MWKPVLTDAESIRRMCQEASASDACVGVIVWPSIDMDCMNLNQAAHGDREFGHIESRVGVDRKIVAGHATDPRVVRRIAAWARAAVGRHTARGLRDQSLTAPAVTPAGPAGSCACPAAG</sequence>
<feature type="compositionally biased region" description="Low complexity" evidence="3">
    <location>
        <begin position="100"/>
        <end position="119"/>
    </location>
</feature>
<dbReference type="EMBL" id="LMWW01000018">
    <property type="protein sequence ID" value="KUN84266.1"/>
    <property type="molecule type" value="Genomic_DNA"/>
</dbReference>
<dbReference type="AlphaFoldDB" id="A0A117RD61"/>
<dbReference type="PANTHER" id="PTHR38464">
    <property type="entry name" value="L-ARABINOSE ISOMERASE"/>
    <property type="match status" value="1"/>
</dbReference>
<reference evidence="5 6" key="1">
    <citation type="submission" date="2015-10" db="EMBL/GenBank/DDBJ databases">
        <title>Draft genome sequence of Streptomyces griseoruber DSM 40281, type strain for the species Streptomyces griseoruber.</title>
        <authorList>
            <person name="Ruckert C."/>
            <person name="Winkler A."/>
            <person name="Kalinowski J."/>
            <person name="Kampfer P."/>
            <person name="Glaeser S."/>
        </authorList>
    </citation>
    <scope>NUCLEOTIDE SEQUENCE [LARGE SCALE GENOMIC DNA]</scope>
    <source>
        <strain evidence="5 6">DSM 40281</strain>
    </source>
</reference>
<protein>
    <recommendedName>
        <fullName evidence="4">L-arabinose isomerase N-terminal domain-containing protein</fullName>
    </recommendedName>
</protein>
<dbReference type="InterPro" id="IPR003762">
    <property type="entry name" value="Lara_isomerase"/>
</dbReference>
<keyword evidence="6" id="KW-1185">Reference proteome</keyword>
<comment type="caution">
    <text evidence="5">The sequence shown here is derived from an EMBL/GenBank/DDBJ whole genome shotgun (WGS) entry which is preliminary data.</text>
</comment>
<dbReference type="PANTHER" id="PTHR38464:SF1">
    <property type="entry name" value="L-ARABINOSE ISOMERASE"/>
    <property type="match status" value="1"/>
</dbReference>
<name>A0A117RD61_9ACTN</name>
<dbReference type="GO" id="GO:0008733">
    <property type="term" value="F:L-arabinose isomerase activity"/>
    <property type="evidence" value="ECO:0007669"/>
    <property type="project" value="InterPro"/>
</dbReference>
<evidence type="ECO:0000256" key="2">
    <source>
        <dbReference type="ARBA" id="ARBA00023277"/>
    </source>
</evidence>